<dbReference type="EMBL" id="BGZK01002089">
    <property type="protein sequence ID" value="GBP90536.1"/>
    <property type="molecule type" value="Genomic_DNA"/>
</dbReference>
<gene>
    <name evidence="2" type="ORF">EVAR_65247_1</name>
</gene>
<comment type="caution">
    <text evidence="2">The sequence shown here is derived from an EMBL/GenBank/DDBJ whole genome shotgun (WGS) entry which is preliminary data.</text>
</comment>
<evidence type="ECO:0000256" key="1">
    <source>
        <dbReference type="SAM" id="MobiDB-lite"/>
    </source>
</evidence>
<proteinExistence type="predicted"/>
<reference evidence="2 3" key="1">
    <citation type="journal article" date="2019" name="Commun. Biol.">
        <title>The bagworm genome reveals a unique fibroin gene that provides high tensile strength.</title>
        <authorList>
            <person name="Kono N."/>
            <person name="Nakamura H."/>
            <person name="Ohtoshi R."/>
            <person name="Tomita M."/>
            <person name="Numata K."/>
            <person name="Arakawa K."/>
        </authorList>
    </citation>
    <scope>NUCLEOTIDE SEQUENCE [LARGE SCALE GENOMIC DNA]</scope>
</reference>
<feature type="region of interest" description="Disordered" evidence="1">
    <location>
        <begin position="79"/>
        <end position="99"/>
    </location>
</feature>
<evidence type="ECO:0000313" key="2">
    <source>
        <dbReference type="EMBL" id="GBP90536.1"/>
    </source>
</evidence>
<keyword evidence="3" id="KW-1185">Reference proteome</keyword>
<organism evidence="2 3">
    <name type="scientific">Eumeta variegata</name>
    <name type="common">Bagworm moth</name>
    <name type="synonym">Eumeta japonica</name>
    <dbReference type="NCBI Taxonomy" id="151549"/>
    <lineage>
        <taxon>Eukaryota</taxon>
        <taxon>Metazoa</taxon>
        <taxon>Ecdysozoa</taxon>
        <taxon>Arthropoda</taxon>
        <taxon>Hexapoda</taxon>
        <taxon>Insecta</taxon>
        <taxon>Pterygota</taxon>
        <taxon>Neoptera</taxon>
        <taxon>Endopterygota</taxon>
        <taxon>Lepidoptera</taxon>
        <taxon>Glossata</taxon>
        <taxon>Ditrysia</taxon>
        <taxon>Tineoidea</taxon>
        <taxon>Psychidae</taxon>
        <taxon>Oiketicinae</taxon>
        <taxon>Eumeta</taxon>
    </lineage>
</organism>
<sequence>MIDDEIRKQPFIISLITLSPRRDISRFLPPKITLEKDRREIGARDDGARGNKGLLRNCILYSLTASIIVRGLAPDRVATNGNATRLETDDDDDRKGDRF</sequence>
<protein>
    <submittedName>
        <fullName evidence="2">Uncharacterized protein</fullName>
    </submittedName>
</protein>
<dbReference type="Proteomes" id="UP000299102">
    <property type="component" value="Unassembled WGS sequence"/>
</dbReference>
<evidence type="ECO:0000313" key="3">
    <source>
        <dbReference type="Proteomes" id="UP000299102"/>
    </source>
</evidence>
<name>A0A4C1ZPZ6_EUMVA</name>
<accession>A0A4C1ZPZ6</accession>
<dbReference type="AlphaFoldDB" id="A0A4C1ZPZ6"/>